<dbReference type="SUPFAM" id="SSF53187">
    <property type="entry name" value="Zn-dependent exopeptidases"/>
    <property type="match status" value="1"/>
</dbReference>
<evidence type="ECO:0000313" key="1">
    <source>
        <dbReference type="EMBL" id="MBR0599625.1"/>
    </source>
</evidence>
<evidence type="ECO:0000313" key="2">
    <source>
        <dbReference type="Proteomes" id="UP000675664"/>
    </source>
</evidence>
<sequence length="190" mass="21663">MPNIYLDPSVEENEYVGGGNEEYYMNLIVDAMIPYLNIAGIGFVRNNPDNTLNQIIDQSNAGNYDLHLSLRSTPALQIQQGPIVYYDAYRTEAQSAAYKITRNLWSIYPDPNLVNMVPNSTLSQIALTNAPTVLIDLVNPRNYEDTEWLRNNIYKVARNLVFGLTDYFQIPFNVRRDPIESRPENVNVQG</sequence>
<dbReference type="EC" id="3.5.1.28" evidence="1"/>
<dbReference type="RefSeq" id="WP_227019758.1">
    <property type="nucleotide sequence ID" value="NZ_JAGSND010000014.1"/>
</dbReference>
<proteinExistence type="predicted"/>
<gene>
    <name evidence="1" type="ORF">KCX82_17200</name>
</gene>
<reference evidence="1" key="1">
    <citation type="submission" date="2021-04" db="EMBL/GenBank/DDBJ databases">
        <title>Sinoanaerobacter chloroacetimidivorans sp. nov., an obligate anaerobic bacterium isolated from anaerobic sludge.</title>
        <authorList>
            <person name="Bao Y."/>
        </authorList>
    </citation>
    <scope>NUCLEOTIDE SEQUENCE</scope>
    <source>
        <strain evidence="1">BAD-6</strain>
    </source>
</reference>
<organism evidence="1 2">
    <name type="scientific">Sinanaerobacter chloroacetimidivorans</name>
    <dbReference type="NCBI Taxonomy" id="2818044"/>
    <lineage>
        <taxon>Bacteria</taxon>
        <taxon>Bacillati</taxon>
        <taxon>Bacillota</taxon>
        <taxon>Clostridia</taxon>
        <taxon>Peptostreptococcales</taxon>
        <taxon>Anaerovoracaceae</taxon>
        <taxon>Sinanaerobacter</taxon>
    </lineage>
</organism>
<accession>A0A8J7W5K6</accession>
<dbReference type="EMBL" id="JAGSND010000014">
    <property type="protein sequence ID" value="MBR0599625.1"/>
    <property type="molecule type" value="Genomic_DNA"/>
</dbReference>
<dbReference type="GO" id="GO:0008745">
    <property type="term" value="F:N-acetylmuramoyl-L-alanine amidase activity"/>
    <property type="evidence" value="ECO:0007669"/>
    <property type="project" value="UniProtKB-EC"/>
</dbReference>
<comment type="caution">
    <text evidence="1">The sequence shown here is derived from an EMBL/GenBank/DDBJ whole genome shotgun (WGS) entry which is preliminary data.</text>
</comment>
<dbReference type="AlphaFoldDB" id="A0A8J7W5K6"/>
<keyword evidence="2" id="KW-1185">Reference proteome</keyword>
<dbReference type="Proteomes" id="UP000675664">
    <property type="component" value="Unassembled WGS sequence"/>
</dbReference>
<keyword evidence="1" id="KW-0378">Hydrolase</keyword>
<dbReference type="Gene3D" id="3.40.630.40">
    <property type="entry name" value="Zn-dependent exopeptidases"/>
    <property type="match status" value="1"/>
</dbReference>
<name>A0A8J7W5K6_9FIRM</name>
<reference evidence="1" key="2">
    <citation type="submission" date="2021-04" db="EMBL/GenBank/DDBJ databases">
        <authorList>
            <person name="Liu J."/>
        </authorList>
    </citation>
    <scope>NUCLEOTIDE SEQUENCE</scope>
    <source>
        <strain evidence="1">BAD-6</strain>
    </source>
</reference>
<protein>
    <submittedName>
        <fullName evidence="1">N-acetylmuramoyl-L-alanine amidase</fullName>
        <ecNumber evidence="1">3.5.1.28</ecNumber>
    </submittedName>
</protein>